<protein>
    <recommendedName>
        <fullName evidence="7">Aspartate--tRNA ligase, cytoplasmic</fullName>
        <ecNumber evidence="6">6.1.1.12</ecNumber>
    </recommendedName>
    <alternativeName>
        <fullName evidence="30">Aspartyl-tRNA synthetase</fullName>
    </alternativeName>
</protein>
<accession>A0AAV6RCN3</accession>
<evidence type="ECO:0000256" key="13">
    <source>
        <dbReference type="ARBA" id="ARBA00022692"/>
    </source>
</evidence>
<dbReference type="PROSITE" id="PS01180">
    <property type="entry name" value="CUB"/>
    <property type="match status" value="2"/>
</dbReference>
<dbReference type="CDD" id="cd04320">
    <property type="entry name" value="AspRS_cyto_N"/>
    <property type="match status" value="1"/>
</dbReference>
<evidence type="ECO:0000256" key="25">
    <source>
        <dbReference type="ARBA" id="ARBA00023136"/>
    </source>
</evidence>
<dbReference type="SMART" id="SM00231">
    <property type="entry name" value="FA58C"/>
    <property type="match status" value="2"/>
</dbReference>
<dbReference type="Pfam" id="PF00152">
    <property type="entry name" value="tRNA-synt_2"/>
    <property type="match status" value="1"/>
</dbReference>
<keyword evidence="14" id="KW-0479">Metal-binding</keyword>
<evidence type="ECO:0000256" key="7">
    <source>
        <dbReference type="ARBA" id="ARBA00018853"/>
    </source>
</evidence>
<dbReference type="SMART" id="SM00042">
    <property type="entry name" value="CUB"/>
    <property type="match status" value="2"/>
</dbReference>
<evidence type="ECO:0000259" key="36">
    <source>
        <dbReference type="PROSITE" id="PS50022"/>
    </source>
</evidence>
<dbReference type="FunFam" id="3.30.930.10:FF:000013">
    <property type="entry name" value="Aspartate--tRNA ligase, cytoplasmic"/>
    <property type="match status" value="1"/>
</dbReference>
<dbReference type="PANTHER" id="PTHR43450:SF1">
    <property type="entry name" value="ASPARTATE--TRNA LIGASE, CYTOPLASMIC"/>
    <property type="match status" value="1"/>
</dbReference>
<comment type="caution">
    <text evidence="39">The sequence shown here is derived from an EMBL/GenBank/DDBJ whole genome shotgun (WGS) entry which is preliminary data.</text>
</comment>
<dbReference type="EC" id="6.1.1.12" evidence="6"/>
<dbReference type="GO" id="GO:0030154">
    <property type="term" value="P:cell differentiation"/>
    <property type="evidence" value="ECO:0007669"/>
    <property type="project" value="UniProtKB-KW"/>
</dbReference>
<dbReference type="PROSITE" id="PS00740">
    <property type="entry name" value="MAM_1"/>
    <property type="match status" value="1"/>
</dbReference>
<reference evidence="39 40" key="1">
    <citation type="journal article" date="2021" name="Sci. Rep.">
        <title>Chromosome anchoring in Senegalese sole (Solea senegalensis) reveals sex-associated markers and genome rearrangements in flatfish.</title>
        <authorList>
            <person name="Guerrero-Cozar I."/>
            <person name="Gomez-Garrido J."/>
            <person name="Berbel C."/>
            <person name="Martinez-Blanch J.F."/>
            <person name="Alioto T."/>
            <person name="Claros M.G."/>
            <person name="Gagnaire P.A."/>
            <person name="Manchado M."/>
        </authorList>
    </citation>
    <scope>NUCLEOTIDE SEQUENCE [LARGE SCALE GENOMIC DNA]</scope>
    <source>
        <strain evidence="39">Sse05_10M</strain>
    </source>
</reference>
<evidence type="ECO:0000256" key="5">
    <source>
        <dbReference type="ARBA" id="ARBA00006078"/>
    </source>
</evidence>
<evidence type="ECO:0000256" key="21">
    <source>
        <dbReference type="ARBA" id="ARBA00022902"/>
    </source>
</evidence>
<dbReference type="InterPro" id="IPR000421">
    <property type="entry name" value="FA58C"/>
</dbReference>
<keyword evidence="9" id="KW-0963">Cytoplasm</keyword>
<dbReference type="FunFam" id="2.60.120.290:FF:000003">
    <property type="entry name" value="Neuropilin"/>
    <property type="match status" value="1"/>
</dbReference>
<dbReference type="NCBIfam" id="TIGR00458">
    <property type="entry name" value="aspS_nondisc"/>
    <property type="match status" value="1"/>
</dbReference>
<evidence type="ECO:0000256" key="29">
    <source>
        <dbReference type="ARBA" id="ARBA00023180"/>
    </source>
</evidence>
<dbReference type="GO" id="GO:0046872">
    <property type="term" value="F:metal ion binding"/>
    <property type="evidence" value="ECO:0007669"/>
    <property type="project" value="UniProtKB-KW"/>
</dbReference>
<keyword evidence="17" id="KW-0547">Nucleotide-binding</keyword>
<evidence type="ECO:0000256" key="2">
    <source>
        <dbReference type="ARBA" id="ARBA00004479"/>
    </source>
</evidence>
<evidence type="ECO:0000256" key="6">
    <source>
        <dbReference type="ARBA" id="ARBA00012841"/>
    </source>
</evidence>
<feature type="disulfide bond" evidence="33">
    <location>
        <begin position="136"/>
        <end position="163"/>
    </location>
</feature>
<keyword evidence="16" id="KW-0677">Repeat</keyword>
<keyword evidence="12" id="KW-0358">Heparin-binding</keyword>
<dbReference type="FunFam" id="2.60.120.260:FF:000013">
    <property type="entry name" value="Neuropilin"/>
    <property type="match status" value="1"/>
</dbReference>
<keyword evidence="28" id="KW-0675">Receptor</keyword>
<comment type="subcellular location">
    <subcellularLocation>
        <location evidence="3">Cytoplasm</location>
    </subcellularLocation>
    <subcellularLocation>
        <location evidence="2">Membrane</location>
        <topology evidence="2">Single-pass type I membrane protein</topology>
    </subcellularLocation>
</comment>
<dbReference type="SMART" id="SM00137">
    <property type="entry name" value="MAM"/>
    <property type="match status" value="1"/>
</dbReference>
<evidence type="ECO:0000256" key="32">
    <source>
        <dbReference type="ARBA" id="ARBA00047904"/>
    </source>
</evidence>
<evidence type="ECO:0000256" key="24">
    <source>
        <dbReference type="ARBA" id="ARBA00022990"/>
    </source>
</evidence>
<dbReference type="InterPro" id="IPR022579">
    <property type="entry name" value="Neuropilin_C"/>
</dbReference>
<evidence type="ECO:0000256" key="22">
    <source>
        <dbReference type="ARBA" id="ARBA00022917"/>
    </source>
</evidence>
<evidence type="ECO:0000256" key="18">
    <source>
        <dbReference type="ARBA" id="ARBA00022782"/>
    </source>
</evidence>
<keyword evidence="18" id="KW-0221">Differentiation</keyword>
<keyword evidence="29" id="KW-0325">Glycoprotein</keyword>
<dbReference type="Proteomes" id="UP000693946">
    <property type="component" value="Linkage Group LG2"/>
</dbReference>
<evidence type="ECO:0000256" key="3">
    <source>
        <dbReference type="ARBA" id="ARBA00004496"/>
    </source>
</evidence>
<comment type="subunit">
    <text evidence="31">Homodimer. Part of a multisubunit complex that groups tRNA ligases for Arg (RARS1), Asp (DARS1), Gln (QARS1), Ile (IARS1), Leu (LARS1), Lys (KARS1), Met (MARS1) the bifunctional ligase for Glu and Pro (EPRS1) and the auxiliary subunits AIMP1/p43, AIMP2/p38 and EEF1E1/p18.</text>
</comment>
<feature type="domain" description="F5/8 type C" evidence="36">
    <location>
        <begin position="384"/>
        <end position="534"/>
    </location>
</feature>
<dbReference type="InterPro" id="IPR000998">
    <property type="entry name" value="MAM_dom"/>
</dbReference>
<keyword evidence="8" id="KW-0217">Developmental protein</keyword>
<evidence type="ECO:0000256" key="33">
    <source>
        <dbReference type="PROSITE-ProRule" id="PRU00059"/>
    </source>
</evidence>
<dbReference type="GO" id="GO:0004815">
    <property type="term" value="F:aspartate-tRNA ligase activity"/>
    <property type="evidence" value="ECO:0007669"/>
    <property type="project" value="UniProtKB-EC"/>
</dbReference>
<dbReference type="PROSITE" id="PS50022">
    <property type="entry name" value="FA58C_3"/>
    <property type="match status" value="2"/>
</dbReference>
<comment type="similarity">
    <text evidence="4">Belongs to the class-II aminoacyl-tRNA synthetase family. Type 2 subfamily.</text>
</comment>
<keyword evidence="23" id="KW-1133">Transmembrane helix</keyword>
<evidence type="ECO:0000256" key="28">
    <source>
        <dbReference type="ARBA" id="ARBA00023170"/>
    </source>
</evidence>
<evidence type="ECO:0000256" key="8">
    <source>
        <dbReference type="ARBA" id="ARBA00022473"/>
    </source>
</evidence>
<sequence length="1543" mass="173338">MPQTRRRSERKEREREKERGQDAVAQPRMQRESEETQSTCLSEETLSVREETEEAARLFLLIRLYARSARTPELLTSVLRKKRTVIEKIKTTDEDNGRFSPYSRGKMDVFIWLCGCLLAFLWPPAVTAEEGASEPCGGYLDASDAGYITTPGYPLEYPPHQNCRWVITAPEPSQRIVLNFNPHFEIEKLDCRYDYVEIHDGNSEAADLLGKHCSNIAPAPIISSGPSLHIKFVSDYAHQGAGFSLRYEIFKTGSDCSRNFTSPSGLIESPGFPDKYPHNLECSFIIIVPPSMDVTLSFLTFDLENDPLPGGEGDCKYDWLEVWDGLPGVGPLIGRYCGTRVPPEIQSSTGILSLSFHTDMAVAKDGFSARYNMTHKEVSETFHCSNAFGMESGKITDDQITASSSFYDEHWLPRQARLNYHDNGWTPNEDSNKEYIQVDLHTLKVLTGIATQGAISKETEKAYHVTTFKLEVSTNGEDWMVYRHGKNHKVFHANVDATEVVLNRIPQPVLARFVRIRPQTWKNGIALRFELYGCQITDAPCSELQGMLSGLLPDSQISASSMRDIHGSMSAARLVASRTGWYPNPAQPIAGEEWLQVDLGVPKMVRGIITQGARGLEGSTSAENRAFVRKYKLAHSLTGKDWVFITDSKTGFTKIFEGNSHYDTPEVRRFDEIVAQYIRVFPERWSPAGIGMRMEVLGCDLPETTTVPDTVTPTVPRVELTSAALRPATTPSLSAVCDFEQSLCGWSADPHSGVSWSLHTAGSASAGHDAHETRQDLALGADNFSGNYLHLDAGAHTQRKRARLLSPEVGPERGPLCLLFYYQIQGEAQGSLRVLLRDSDQEESLLWSLKGDQGSHWREGRTVLPQSPKEYQVVFEGFFDHPTRGHIRIDNIHMSNSMELEQCTQPFPALTPGINNPRPMDFGKDPVYNGKHPGNGEYVFPGWPSSFSTPSSSDADPPSVTLVSEKDKDNAWLYTLDPILLTIIVMSSLGVLLGAVCAGLLLYCTCSYSGLSSRSSTTLENYNFELYDGIKHKCTQPKCAQLPYKTDRQPLVNTAAEQPSTEEDDFAKDRYGVSAMFQSQQKLERTLVRIQDLTPERADQLIWLRARVHTSRAKGKQCFLVLRQQQFNVQALVAVGDRASKQMVKFAANITKESIIDVEAMVRKVEQKIESCTQQDVELHIERIFVVSQAEPRLPLQLDDAVRPDGEGEEEGRATVNQDTRLDNRVIDLRTTTSQAIFRLQSGVCQLFRDTLTKKGFVEIQTPKIISAASEGGANVFTVSYFKTSAYLAQSPQLYKQMCICADFDKVFCVGPVFRAEDSNTHRHLTEFVGLDIEMAFNYHYHEVIDSITETMVQIFKGLRDNFQTEIQTVNKQFPSEPFKFLEPTLRLEYTEALAMLHEAGVEMGDEEDLSTPNEKLLGRLVKEKYDTDFYVLDKYPLAVRPFYTMPDPNNPKYSNSYDMFMRGEEILSGAQRVHDAQFLTERAMHHQIDLEKIKAYIDSFRYGAAPHGGGGIGLERVCMLYLGLHNVRQTSMFPRDPKRLTP</sequence>
<dbReference type="NCBIfam" id="NF003483">
    <property type="entry name" value="PRK05159.1"/>
    <property type="match status" value="1"/>
</dbReference>
<dbReference type="GO" id="GO:0016020">
    <property type="term" value="C:membrane"/>
    <property type="evidence" value="ECO:0007669"/>
    <property type="project" value="UniProtKB-SubCell"/>
</dbReference>
<dbReference type="InterPro" id="IPR000859">
    <property type="entry name" value="CUB_dom"/>
</dbReference>
<evidence type="ECO:0000256" key="16">
    <source>
        <dbReference type="ARBA" id="ARBA00022737"/>
    </source>
</evidence>
<name>A0AAV6RCN3_SOLSE</name>
<dbReference type="PROSITE" id="PS50060">
    <property type="entry name" value="MAM_2"/>
    <property type="match status" value="1"/>
</dbReference>
<dbReference type="Pfam" id="PF00431">
    <property type="entry name" value="CUB"/>
    <property type="match status" value="2"/>
</dbReference>
<dbReference type="GO" id="GO:0006422">
    <property type="term" value="P:aspartyl-tRNA aminoacylation"/>
    <property type="evidence" value="ECO:0007669"/>
    <property type="project" value="InterPro"/>
</dbReference>
<evidence type="ECO:0000259" key="38">
    <source>
        <dbReference type="PROSITE" id="PS50862"/>
    </source>
</evidence>
<comment type="caution">
    <text evidence="33">Lacks conserved residue(s) required for the propagation of feature annotation.</text>
</comment>
<dbReference type="InterPro" id="IPR004523">
    <property type="entry name" value="Asp-tRNA_synthase_2"/>
</dbReference>
<feature type="domain" description="CUB" evidence="35">
    <location>
        <begin position="256"/>
        <end position="374"/>
    </location>
</feature>
<evidence type="ECO:0000313" key="39">
    <source>
        <dbReference type="EMBL" id="KAG7503226.1"/>
    </source>
</evidence>
<feature type="domain" description="MAM" evidence="37">
    <location>
        <begin position="735"/>
        <end position="905"/>
    </location>
</feature>
<dbReference type="HAMAP" id="MF_02075">
    <property type="entry name" value="Asp_tRNA_synth_type2"/>
    <property type="match status" value="1"/>
</dbReference>
<evidence type="ECO:0000256" key="15">
    <source>
        <dbReference type="ARBA" id="ARBA00022729"/>
    </source>
</evidence>
<dbReference type="GO" id="GO:0003723">
    <property type="term" value="F:RNA binding"/>
    <property type="evidence" value="ECO:0007669"/>
    <property type="project" value="TreeGrafter"/>
</dbReference>
<keyword evidence="25" id="KW-0472">Membrane</keyword>
<keyword evidence="13" id="KW-0812">Transmembrane</keyword>
<dbReference type="GO" id="GO:0005524">
    <property type="term" value="F:ATP binding"/>
    <property type="evidence" value="ECO:0007669"/>
    <property type="project" value="UniProtKB-KW"/>
</dbReference>
<dbReference type="CDD" id="cd00057">
    <property type="entry name" value="FA58C"/>
    <property type="match status" value="2"/>
</dbReference>
<dbReference type="PROSITE" id="PS01285">
    <property type="entry name" value="FA58C_1"/>
    <property type="match status" value="2"/>
</dbReference>
<dbReference type="FunFam" id="2.60.120.260:FF:000002">
    <property type="entry name" value="Coagulation factor VIII"/>
    <property type="match status" value="1"/>
</dbReference>
<dbReference type="Pfam" id="PF00629">
    <property type="entry name" value="MAM"/>
    <property type="match status" value="1"/>
</dbReference>
<evidence type="ECO:0000256" key="27">
    <source>
        <dbReference type="ARBA" id="ARBA00023157"/>
    </source>
</evidence>
<keyword evidence="10" id="KW-0597">Phosphoprotein</keyword>
<keyword evidence="26" id="KW-0030">Aminoacyl-tRNA synthetase</keyword>
<proteinExistence type="inferred from homology"/>
<feature type="domain" description="CUB" evidence="35">
    <location>
        <begin position="136"/>
        <end position="250"/>
    </location>
</feature>
<evidence type="ECO:0000259" key="35">
    <source>
        <dbReference type="PROSITE" id="PS01180"/>
    </source>
</evidence>
<evidence type="ECO:0000256" key="4">
    <source>
        <dbReference type="ARBA" id="ARBA00005312"/>
    </source>
</evidence>
<dbReference type="CDD" id="cd06263">
    <property type="entry name" value="MAM"/>
    <property type="match status" value="1"/>
</dbReference>
<keyword evidence="21" id="KW-0524">Neurogenesis</keyword>
<evidence type="ECO:0000256" key="12">
    <source>
        <dbReference type="ARBA" id="ARBA00022674"/>
    </source>
</evidence>
<evidence type="ECO:0000313" key="40">
    <source>
        <dbReference type="Proteomes" id="UP000693946"/>
    </source>
</evidence>
<keyword evidence="40" id="KW-1185">Reference proteome</keyword>
<dbReference type="EMBL" id="JAGKHQ010000012">
    <property type="protein sequence ID" value="KAG7503226.1"/>
    <property type="molecule type" value="Genomic_DNA"/>
</dbReference>
<organism evidence="39 40">
    <name type="scientific">Solea senegalensis</name>
    <name type="common">Senegalese sole</name>
    <dbReference type="NCBI Taxonomy" id="28829"/>
    <lineage>
        <taxon>Eukaryota</taxon>
        <taxon>Metazoa</taxon>
        <taxon>Chordata</taxon>
        <taxon>Craniata</taxon>
        <taxon>Vertebrata</taxon>
        <taxon>Euteleostomi</taxon>
        <taxon>Actinopterygii</taxon>
        <taxon>Neopterygii</taxon>
        <taxon>Teleostei</taxon>
        <taxon>Neoteleostei</taxon>
        <taxon>Acanthomorphata</taxon>
        <taxon>Carangaria</taxon>
        <taxon>Pleuronectiformes</taxon>
        <taxon>Pleuronectoidei</taxon>
        <taxon>Soleidae</taxon>
        <taxon>Solea</taxon>
    </lineage>
</organism>
<dbReference type="FunFam" id="2.40.50.140:FF:000144">
    <property type="entry name" value="Aspartate--tRNA ligase, cytoplasmic"/>
    <property type="match status" value="1"/>
</dbReference>
<evidence type="ECO:0000256" key="26">
    <source>
        <dbReference type="ARBA" id="ARBA00023146"/>
    </source>
</evidence>
<evidence type="ECO:0000256" key="19">
    <source>
        <dbReference type="ARBA" id="ARBA00022837"/>
    </source>
</evidence>
<keyword evidence="22" id="KW-0648">Protein biosynthesis</keyword>
<keyword evidence="15" id="KW-0732">Signal</keyword>
<evidence type="ECO:0000256" key="34">
    <source>
        <dbReference type="SAM" id="MobiDB-lite"/>
    </source>
</evidence>
<feature type="domain" description="F5/8 type C" evidence="36">
    <location>
        <begin position="541"/>
        <end position="699"/>
    </location>
</feature>
<feature type="region of interest" description="Disordered" evidence="34">
    <location>
        <begin position="1"/>
        <end position="46"/>
    </location>
</feature>
<evidence type="ECO:0000256" key="9">
    <source>
        <dbReference type="ARBA" id="ARBA00022490"/>
    </source>
</evidence>
<evidence type="ECO:0000256" key="31">
    <source>
        <dbReference type="ARBA" id="ARBA00047007"/>
    </source>
</evidence>
<dbReference type="GO" id="GO:0008201">
    <property type="term" value="F:heparin binding"/>
    <property type="evidence" value="ECO:0007669"/>
    <property type="project" value="UniProtKB-KW"/>
</dbReference>
<evidence type="ECO:0000256" key="17">
    <source>
        <dbReference type="ARBA" id="ARBA00022741"/>
    </source>
</evidence>
<dbReference type="Pfam" id="PF11980">
    <property type="entry name" value="DUF3481"/>
    <property type="match status" value="1"/>
</dbReference>
<evidence type="ECO:0000256" key="1">
    <source>
        <dbReference type="ARBA" id="ARBA00003170"/>
    </source>
</evidence>
<comment type="catalytic activity">
    <reaction evidence="32">
        <text>tRNA(Asp) + L-aspartate + ATP = L-aspartyl-tRNA(Asp) + AMP + diphosphate</text>
        <dbReference type="Rhea" id="RHEA:19649"/>
        <dbReference type="Rhea" id="RHEA-COMP:9660"/>
        <dbReference type="Rhea" id="RHEA-COMP:9678"/>
        <dbReference type="ChEBI" id="CHEBI:29991"/>
        <dbReference type="ChEBI" id="CHEBI:30616"/>
        <dbReference type="ChEBI" id="CHEBI:33019"/>
        <dbReference type="ChEBI" id="CHEBI:78442"/>
        <dbReference type="ChEBI" id="CHEBI:78516"/>
        <dbReference type="ChEBI" id="CHEBI:456215"/>
        <dbReference type="EC" id="6.1.1.12"/>
    </reaction>
</comment>
<evidence type="ECO:0000256" key="30">
    <source>
        <dbReference type="ARBA" id="ARBA00033155"/>
    </source>
</evidence>
<comment type="similarity">
    <text evidence="5">Belongs to the neuropilin family.</text>
</comment>
<dbReference type="PROSITE" id="PS50862">
    <property type="entry name" value="AA_TRNA_LIGASE_II"/>
    <property type="match status" value="1"/>
</dbReference>
<feature type="compositionally biased region" description="Basic and acidic residues" evidence="34">
    <location>
        <begin position="9"/>
        <end position="21"/>
    </location>
</feature>
<evidence type="ECO:0000256" key="10">
    <source>
        <dbReference type="ARBA" id="ARBA00022553"/>
    </source>
</evidence>
<evidence type="ECO:0000256" key="23">
    <source>
        <dbReference type="ARBA" id="ARBA00022989"/>
    </source>
</evidence>
<dbReference type="Pfam" id="PF00754">
    <property type="entry name" value="F5_F8_type_C"/>
    <property type="match status" value="2"/>
</dbReference>
<evidence type="ECO:0000256" key="11">
    <source>
        <dbReference type="ARBA" id="ARBA00022598"/>
    </source>
</evidence>
<evidence type="ECO:0000256" key="20">
    <source>
        <dbReference type="ARBA" id="ARBA00022840"/>
    </source>
</evidence>
<dbReference type="CDD" id="cd00776">
    <property type="entry name" value="AsxRS_core"/>
    <property type="match status" value="1"/>
</dbReference>
<keyword evidence="24" id="KW-0007">Acetylation</keyword>
<gene>
    <name evidence="39" type="ORF">JOB18_033944</name>
</gene>
<dbReference type="GO" id="GO:0007399">
    <property type="term" value="P:nervous system development"/>
    <property type="evidence" value="ECO:0007669"/>
    <property type="project" value="UniProtKB-KW"/>
</dbReference>
<evidence type="ECO:0000259" key="37">
    <source>
        <dbReference type="PROSITE" id="PS50060"/>
    </source>
</evidence>
<dbReference type="InterPro" id="IPR004364">
    <property type="entry name" value="Aa-tRNA-synt_II"/>
</dbReference>
<dbReference type="CDD" id="cd00041">
    <property type="entry name" value="CUB"/>
    <property type="match status" value="2"/>
</dbReference>
<dbReference type="FunFam" id="2.60.120.290:FF:000010">
    <property type="entry name" value="Neuropilin"/>
    <property type="match status" value="1"/>
</dbReference>
<dbReference type="InterPro" id="IPR006195">
    <property type="entry name" value="aa-tRNA-synth_II"/>
</dbReference>
<evidence type="ECO:0000256" key="14">
    <source>
        <dbReference type="ARBA" id="ARBA00022723"/>
    </source>
</evidence>
<keyword evidence="19" id="KW-0106">Calcium</keyword>
<dbReference type="PROSITE" id="PS01286">
    <property type="entry name" value="FA58C_2"/>
    <property type="match status" value="2"/>
</dbReference>
<dbReference type="GO" id="GO:0017101">
    <property type="term" value="C:aminoacyl-tRNA synthetase multienzyme complex"/>
    <property type="evidence" value="ECO:0007669"/>
    <property type="project" value="TreeGrafter"/>
</dbReference>
<feature type="domain" description="Aminoacyl-transfer RNA synthetases class-II family profile" evidence="38">
    <location>
        <begin position="1238"/>
        <end position="1543"/>
    </location>
</feature>
<keyword evidence="11" id="KW-0436">Ligase</keyword>
<keyword evidence="20" id="KW-0067">ATP-binding</keyword>
<dbReference type="PANTHER" id="PTHR43450">
    <property type="entry name" value="ASPARTYL-TRNA SYNTHETASE"/>
    <property type="match status" value="1"/>
</dbReference>
<comment type="function">
    <text evidence="1">Catalyzes the specific attachment of an amino acid to its cognate tRNA in a 2 step reaction: the amino acid (AA) is first activated by ATP to form AA-AMP and then transferred to the acceptor end of the tRNA.</text>
</comment>
<dbReference type="GO" id="GO:0005829">
    <property type="term" value="C:cytosol"/>
    <property type="evidence" value="ECO:0007669"/>
    <property type="project" value="TreeGrafter"/>
</dbReference>
<keyword evidence="27 33" id="KW-1015">Disulfide bond</keyword>